<reference evidence="1" key="2">
    <citation type="submission" date="2022-01" db="EMBL/GenBank/DDBJ databases">
        <authorList>
            <person name="Yamashiro T."/>
            <person name="Shiraishi A."/>
            <person name="Satake H."/>
            <person name="Nakayama K."/>
        </authorList>
    </citation>
    <scope>NUCLEOTIDE SEQUENCE</scope>
</reference>
<protein>
    <submittedName>
        <fullName evidence="1">Uncharacterized protein</fullName>
    </submittedName>
</protein>
<gene>
    <name evidence="1" type="ORF">Tco_0909438</name>
</gene>
<sequence>MGSHVAPEILAASSAWVKGFKKRCWTHAHDPWSQRSTKSWENLMLMDMLIVQKGKRAQQQTATLIGWQGDKIKGMGKLSTLLLPKLCSPPPKREIPQRNSICPWSVVRQDIGRGLMFLVLRRVAKRR</sequence>
<dbReference type="EMBL" id="BQNB010014521">
    <property type="protein sequence ID" value="GJT29163.1"/>
    <property type="molecule type" value="Genomic_DNA"/>
</dbReference>
<organism evidence="1 2">
    <name type="scientific">Tanacetum coccineum</name>
    <dbReference type="NCBI Taxonomy" id="301880"/>
    <lineage>
        <taxon>Eukaryota</taxon>
        <taxon>Viridiplantae</taxon>
        <taxon>Streptophyta</taxon>
        <taxon>Embryophyta</taxon>
        <taxon>Tracheophyta</taxon>
        <taxon>Spermatophyta</taxon>
        <taxon>Magnoliopsida</taxon>
        <taxon>eudicotyledons</taxon>
        <taxon>Gunneridae</taxon>
        <taxon>Pentapetalae</taxon>
        <taxon>asterids</taxon>
        <taxon>campanulids</taxon>
        <taxon>Asterales</taxon>
        <taxon>Asteraceae</taxon>
        <taxon>Asteroideae</taxon>
        <taxon>Anthemideae</taxon>
        <taxon>Anthemidinae</taxon>
        <taxon>Tanacetum</taxon>
    </lineage>
</organism>
<proteinExistence type="predicted"/>
<comment type="caution">
    <text evidence="1">The sequence shown here is derived from an EMBL/GenBank/DDBJ whole genome shotgun (WGS) entry which is preliminary data.</text>
</comment>
<name>A0ABQ5CS47_9ASTR</name>
<dbReference type="Proteomes" id="UP001151760">
    <property type="component" value="Unassembled WGS sequence"/>
</dbReference>
<accession>A0ABQ5CS47</accession>
<keyword evidence="2" id="KW-1185">Reference proteome</keyword>
<evidence type="ECO:0000313" key="2">
    <source>
        <dbReference type="Proteomes" id="UP001151760"/>
    </source>
</evidence>
<reference evidence="1" key="1">
    <citation type="journal article" date="2022" name="Int. J. Mol. Sci.">
        <title>Draft Genome of Tanacetum Coccineum: Genomic Comparison of Closely Related Tanacetum-Family Plants.</title>
        <authorList>
            <person name="Yamashiro T."/>
            <person name="Shiraishi A."/>
            <person name="Nakayama K."/>
            <person name="Satake H."/>
        </authorList>
    </citation>
    <scope>NUCLEOTIDE SEQUENCE</scope>
</reference>
<evidence type="ECO:0000313" key="1">
    <source>
        <dbReference type="EMBL" id="GJT29163.1"/>
    </source>
</evidence>